<organism evidence="1">
    <name type="scientific">Rhizophora mucronata</name>
    <name type="common">Asiatic mangrove</name>
    <dbReference type="NCBI Taxonomy" id="61149"/>
    <lineage>
        <taxon>Eukaryota</taxon>
        <taxon>Viridiplantae</taxon>
        <taxon>Streptophyta</taxon>
        <taxon>Embryophyta</taxon>
        <taxon>Tracheophyta</taxon>
        <taxon>Spermatophyta</taxon>
        <taxon>Magnoliopsida</taxon>
        <taxon>eudicotyledons</taxon>
        <taxon>Gunneridae</taxon>
        <taxon>Pentapetalae</taxon>
        <taxon>rosids</taxon>
        <taxon>fabids</taxon>
        <taxon>Malpighiales</taxon>
        <taxon>Rhizophoraceae</taxon>
        <taxon>Rhizophora</taxon>
    </lineage>
</organism>
<accession>A0A2P2Q1H5</accession>
<reference evidence="1" key="1">
    <citation type="submission" date="2018-02" db="EMBL/GenBank/DDBJ databases">
        <title>Rhizophora mucronata_Transcriptome.</title>
        <authorList>
            <person name="Meera S.P."/>
            <person name="Sreeshan A."/>
            <person name="Augustine A."/>
        </authorList>
    </citation>
    <scope>NUCLEOTIDE SEQUENCE</scope>
    <source>
        <tissue evidence="1">Leaf</tissue>
    </source>
</reference>
<evidence type="ECO:0000313" key="1">
    <source>
        <dbReference type="EMBL" id="MBX60818.1"/>
    </source>
</evidence>
<dbReference type="AlphaFoldDB" id="A0A2P2Q1H5"/>
<protein>
    <submittedName>
        <fullName evidence="1">Uncharacterized protein</fullName>
    </submittedName>
</protein>
<name>A0A2P2Q1H5_RHIMU</name>
<sequence>MKHDIQIMNGGHDVFITQKITFDQL</sequence>
<dbReference type="EMBL" id="GGEC01080334">
    <property type="protein sequence ID" value="MBX60818.1"/>
    <property type="molecule type" value="Transcribed_RNA"/>
</dbReference>
<proteinExistence type="predicted"/>